<comment type="caution">
    <text evidence="2">The sequence shown here is derived from an EMBL/GenBank/DDBJ whole genome shotgun (WGS) entry which is preliminary data.</text>
</comment>
<name>A0A1J5QU58_9ZZZZ</name>
<organism evidence="2">
    <name type="scientific">mine drainage metagenome</name>
    <dbReference type="NCBI Taxonomy" id="410659"/>
    <lineage>
        <taxon>unclassified sequences</taxon>
        <taxon>metagenomes</taxon>
        <taxon>ecological metagenomes</taxon>
    </lineage>
</organism>
<protein>
    <recommendedName>
        <fullName evidence="3">DUF3149 domain-containing protein</fullName>
    </recommendedName>
</protein>
<feature type="transmembrane region" description="Helical" evidence="1">
    <location>
        <begin position="12"/>
        <end position="33"/>
    </location>
</feature>
<dbReference type="EMBL" id="MLJW01000455">
    <property type="protein sequence ID" value="OIQ86858.1"/>
    <property type="molecule type" value="Genomic_DNA"/>
</dbReference>
<keyword evidence="1" id="KW-0472">Membrane</keyword>
<proteinExistence type="predicted"/>
<evidence type="ECO:0008006" key="3">
    <source>
        <dbReference type="Google" id="ProtNLM"/>
    </source>
</evidence>
<gene>
    <name evidence="2" type="ORF">GALL_312890</name>
</gene>
<sequence>MLKALFADSFAGYLVILAIVGSLSSMIGWAIYWKKKGDEERASS</sequence>
<dbReference type="AlphaFoldDB" id="A0A1J5QU58"/>
<reference evidence="2" key="1">
    <citation type="submission" date="2016-10" db="EMBL/GenBank/DDBJ databases">
        <title>Sequence of Gallionella enrichment culture.</title>
        <authorList>
            <person name="Poehlein A."/>
            <person name="Muehling M."/>
            <person name="Daniel R."/>
        </authorList>
    </citation>
    <scope>NUCLEOTIDE SEQUENCE</scope>
</reference>
<evidence type="ECO:0000313" key="2">
    <source>
        <dbReference type="EMBL" id="OIQ86858.1"/>
    </source>
</evidence>
<keyword evidence="1" id="KW-0812">Transmembrane</keyword>
<evidence type="ECO:0000256" key="1">
    <source>
        <dbReference type="SAM" id="Phobius"/>
    </source>
</evidence>
<accession>A0A1J5QU58</accession>
<keyword evidence="1" id="KW-1133">Transmembrane helix</keyword>